<feature type="transmembrane region" description="Helical" evidence="2">
    <location>
        <begin position="567"/>
        <end position="584"/>
    </location>
</feature>
<reference evidence="4" key="1">
    <citation type="submission" date="2021-01" db="EMBL/GenBank/DDBJ databases">
        <title>Whole genome shotgun sequence of Actinoplanes capillaceus NBRC 16408.</title>
        <authorList>
            <person name="Komaki H."/>
            <person name="Tamura T."/>
        </authorList>
    </citation>
    <scope>NUCLEOTIDE SEQUENCE [LARGE SCALE GENOMIC DNA]</scope>
    <source>
        <strain evidence="4">NBRC 16408</strain>
    </source>
</reference>
<evidence type="ECO:0000256" key="2">
    <source>
        <dbReference type="SAM" id="Phobius"/>
    </source>
</evidence>
<dbReference type="PROSITE" id="PS51318">
    <property type="entry name" value="TAT"/>
    <property type="match status" value="1"/>
</dbReference>
<sequence length="648" mass="68894">MNSDSPGRRFALVAALAAVLSGPAALTLSSPATAAPAESPATLDIFPAEGLPGTTVSVVATGLPAHCTDIDFYWRGQNTIAASLSNTVGVVRATLHIPDSTDSGLVLIEARCNTDPEPDKDPVPRAGPSAKFTVLDRPPLRPRPLQPSPAPAKGDPQAAMSTGQRASIVAARPRPPTSTVTTSPRAPASAITTPSRTSRPATAASSKRPADPPAAGSGPAATLTPAPSLTRTPSSVTESPPPTSAKPAGFTPIRASWDMPTLDDVSLDPSLLLLVAAMAVLLFILVAFPSDVFNKTYENRREEIHGAIRALGVKRRNRMPSWLQATLLIVIAVGAALLSGKGEGPAAQPPGGNWALNMAAVLIAVPLVMAAYSGPGEIYLWRIRGRATLYVPPVALAVGVACAVFSQVCELNPTYAYGLFCTFILFRDKKAANRDGTKGASADTRIEPTEAQRAYGVLWSVAGLSALIALGYIGFSANWENAHAANAGWYTVLFDAVAYWVVVLGAESLVFALIPMRFLDGRTVAGWRLLAWMPLQIAAGFFFWYVIQRRGEVNGLRPTGDEWLRAMGFFLLFGLAAMTFWGYFQWKGRPTAGFSTRPMAPFTALFQPVTFAGRLRTEATELAKMVWRSAIRAKEGERVSLIEKHLEG</sequence>
<feature type="chain" id="PRO_5045944898" evidence="3">
    <location>
        <begin position="35"/>
        <end position="648"/>
    </location>
</feature>
<feature type="transmembrane region" description="Helical" evidence="2">
    <location>
        <begin position="322"/>
        <end position="342"/>
    </location>
</feature>
<feature type="transmembrane region" description="Helical" evidence="2">
    <location>
        <begin position="354"/>
        <end position="375"/>
    </location>
</feature>
<feature type="transmembrane region" description="Helical" evidence="2">
    <location>
        <begin position="526"/>
        <end position="547"/>
    </location>
</feature>
<keyword evidence="2" id="KW-1133">Transmembrane helix</keyword>
<keyword evidence="3" id="KW-0732">Signal</keyword>
<dbReference type="InterPro" id="IPR048104">
    <property type="entry name" value="Cola_memb_dom"/>
</dbReference>
<evidence type="ECO:0000256" key="3">
    <source>
        <dbReference type="SAM" id="SignalP"/>
    </source>
</evidence>
<name>A0ABQ3WQU8_9ACTN</name>
<accession>A0ABQ3WQU8</accession>
<feature type="region of interest" description="Disordered" evidence="1">
    <location>
        <begin position="112"/>
        <end position="251"/>
    </location>
</feature>
<dbReference type="EMBL" id="BOMF01000107">
    <property type="protein sequence ID" value="GID48634.1"/>
    <property type="molecule type" value="Genomic_DNA"/>
</dbReference>
<evidence type="ECO:0000256" key="1">
    <source>
        <dbReference type="SAM" id="MobiDB-lite"/>
    </source>
</evidence>
<feature type="transmembrane region" description="Helical" evidence="2">
    <location>
        <begin position="487"/>
        <end position="514"/>
    </location>
</feature>
<organism evidence="4">
    <name type="scientific">Actinoplanes campanulatus</name>
    <dbReference type="NCBI Taxonomy" id="113559"/>
    <lineage>
        <taxon>Bacteria</taxon>
        <taxon>Bacillati</taxon>
        <taxon>Actinomycetota</taxon>
        <taxon>Actinomycetes</taxon>
        <taxon>Micromonosporales</taxon>
        <taxon>Micromonosporaceae</taxon>
        <taxon>Actinoplanes</taxon>
    </lineage>
</organism>
<gene>
    <name evidence="4" type="ORF">Aca07nite_59090</name>
</gene>
<comment type="caution">
    <text evidence="4">The sequence shown here is derived from an EMBL/GenBank/DDBJ whole genome shotgun (WGS) entry which is preliminary data.</text>
</comment>
<dbReference type="NCBIfam" id="NF041501">
    <property type="entry name" value="cola_mem"/>
    <property type="match status" value="1"/>
</dbReference>
<dbReference type="InterPro" id="IPR006311">
    <property type="entry name" value="TAT_signal"/>
</dbReference>
<feature type="transmembrane region" description="Helical" evidence="2">
    <location>
        <begin position="454"/>
        <end position="475"/>
    </location>
</feature>
<protein>
    <submittedName>
        <fullName evidence="4">Uncharacterized protein</fullName>
    </submittedName>
</protein>
<proteinExistence type="predicted"/>
<feature type="compositionally biased region" description="Pro residues" evidence="1">
    <location>
        <begin position="141"/>
        <end position="150"/>
    </location>
</feature>
<keyword evidence="2" id="KW-0472">Membrane</keyword>
<evidence type="ECO:0000313" key="4">
    <source>
        <dbReference type="EMBL" id="GID48634.1"/>
    </source>
</evidence>
<feature type="compositionally biased region" description="Basic and acidic residues" evidence="1">
    <location>
        <begin position="112"/>
        <end position="123"/>
    </location>
</feature>
<keyword evidence="2" id="KW-0812">Transmembrane</keyword>
<feature type="transmembrane region" description="Helical" evidence="2">
    <location>
        <begin position="271"/>
        <end position="293"/>
    </location>
</feature>
<feature type="signal peptide" evidence="3">
    <location>
        <begin position="1"/>
        <end position="34"/>
    </location>
</feature>
<feature type="compositionally biased region" description="Low complexity" evidence="1">
    <location>
        <begin position="177"/>
        <end position="238"/>
    </location>
</feature>